<comment type="subcellular location">
    <subcellularLocation>
        <location evidence="2 11">Membrane</location>
        <topology evidence="2 11">Multi-pass membrane protein</topology>
    </subcellularLocation>
</comment>
<evidence type="ECO:0000256" key="4">
    <source>
        <dbReference type="ARBA" id="ARBA00013039"/>
    </source>
</evidence>
<dbReference type="EC" id="3.4.21.105" evidence="4"/>
<keyword evidence="9 11" id="KW-1133">Transmembrane helix</keyword>
<dbReference type="InterPro" id="IPR002610">
    <property type="entry name" value="Peptidase_S54_rhomboid-like"/>
</dbReference>
<comment type="function">
    <text evidence="11">Serine protease involved in intramembrane proteolysis.</text>
</comment>
<evidence type="ECO:0000256" key="1">
    <source>
        <dbReference type="ARBA" id="ARBA00000156"/>
    </source>
</evidence>
<keyword evidence="6 11" id="KW-0812">Transmembrane</keyword>
<sequence>MIILGRMLERAHGSLKVAGIWCVAALCGTVTSALFLQPSVGASGGIFGMVGAVLADIWINWHILYDPTIMPGEPRSKCASVTVLAAEAVFLIIVGLTPFIDNYAHLGGFFGGLFASLTLIPKIDYEGFFHKERACAYLESTRRRVRWLWLSIPALYCVVGIILVYTLDGTYSVCTNVVCRSLTCVEFPPSSPWWACTRKSGKEIKCDATPPGKVTIDANTKLFDTWELTCPDGKDIRGTFAPVELDSGVEGNLRKASELVHGKYCVDNCWDSEGWMLR</sequence>
<dbReference type="PANTHER" id="PTHR22936">
    <property type="entry name" value="RHOMBOID-RELATED"/>
    <property type="match status" value="1"/>
</dbReference>
<protein>
    <recommendedName>
        <fullName evidence="4">rhomboid protease</fullName>
        <ecNumber evidence="4">3.4.21.105</ecNumber>
    </recommendedName>
</protein>
<dbReference type="InterPro" id="IPR035952">
    <property type="entry name" value="Rhomboid-like_sf"/>
</dbReference>
<dbReference type="GO" id="GO:0016020">
    <property type="term" value="C:membrane"/>
    <property type="evidence" value="ECO:0007669"/>
    <property type="project" value="UniProtKB-SubCell"/>
</dbReference>
<evidence type="ECO:0000256" key="6">
    <source>
        <dbReference type="ARBA" id="ARBA00022692"/>
    </source>
</evidence>
<dbReference type="OrthoDB" id="418595at2759"/>
<evidence type="ECO:0000256" key="3">
    <source>
        <dbReference type="ARBA" id="ARBA00009045"/>
    </source>
</evidence>
<evidence type="ECO:0000256" key="7">
    <source>
        <dbReference type="ARBA" id="ARBA00022801"/>
    </source>
</evidence>
<keyword evidence="7 11" id="KW-0378">Hydrolase</keyword>
<feature type="transmembrane region" description="Helical" evidence="11">
    <location>
        <begin position="81"/>
        <end position="100"/>
    </location>
</feature>
<reference evidence="13" key="1">
    <citation type="submission" date="2022-07" db="EMBL/GenBank/DDBJ databases">
        <title>Genome analysis of Parmales, a sister group of diatoms, reveals the evolutionary specialization of diatoms from phago-mixotrophs to photoautotrophs.</title>
        <authorList>
            <person name="Ban H."/>
            <person name="Sato S."/>
            <person name="Yoshikawa S."/>
            <person name="Kazumasa Y."/>
            <person name="Nakamura Y."/>
            <person name="Ichinomiya M."/>
            <person name="Saitoh K."/>
            <person name="Sato N."/>
            <person name="Blanc-Mathieu R."/>
            <person name="Endo H."/>
            <person name="Kuwata A."/>
            <person name="Ogata H."/>
        </authorList>
    </citation>
    <scope>NUCLEOTIDE SEQUENCE</scope>
</reference>
<dbReference type="AlphaFoldDB" id="A0A9W7AS69"/>
<accession>A0A9W7AS69</accession>
<keyword evidence="14" id="KW-1185">Reference proteome</keyword>
<keyword evidence="5 11" id="KW-0645">Protease</keyword>
<evidence type="ECO:0000256" key="11">
    <source>
        <dbReference type="RuleBase" id="RU362115"/>
    </source>
</evidence>
<feature type="domain" description="Peptidase S54 rhomboid" evidence="12">
    <location>
        <begin position="2"/>
        <end position="121"/>
    </location>
</feature>
<evidence type="ECO:0000256" key="2">
    <source>
        <dbReference type="ARBA" id="ARBA00004141"/>
    </source>
</evidence>
<dbReference type="Gene3D" id="1.20.1540.10">
    <property type="entry name" value="Rhomboid-like"/>
    <property type="match status" value="1"/>
</dbReference>
<dbReference type="Pfam" id="PF01694">
    <property type="entry name" value="Rhomboid"/>
    <property type="match status" value="1"/>
</dbReference>
<feature type="transmembrane region" description="Helical" evidence="11">
    <location>
        <begin position="146"/>
        <end position="167"/>
    </location>
</feature>
<comment type="catalytic activity">
    <reaction evidence="1 11">
        <text>Cleaves type-1 transmembrane domains using a catalytic dyad composed of serine and histidine that are contributed by different transmembrane domains.</text>
        <dbReference type="EC" id="3.4.21.105"/>
    </reaction>
</comment>
<organism evidence="13 14">
    <name type="scientific">Triparma retinervis</name>
    <dbReference type="NCBI Taxonomy" id="2557542"/>
    <lineage>
        <taxon>Eukaryota</taxon>
        <taxon>Sar</taxon>
        <taxon>Stramenopiles</taxon>
        <taxon>Ochrophyta</taxon>
        <taxon>Bolidophyceae</taxon>
        <taxon>Parmales</taxon>
        <taxon>Triparmaceae</taxon>
        <taxon>Triparma</taxon>
    </lineage>
</organism>
<evidence type="ECO:0000256" key="5">
    <source>
        <dbReference type="ARBA" id="ARBA00022670"/>
    </source>
</evidence>
<dbReference type="EMBL" id="BRXZ01001724">
    <property type="protein sequence ID" value="GMH77382.1"/>
    <property type="molecule type" value="Genomic_DNA"/>
</dbReference>
<gene>
    <name evidence="13" type="ORF">TrRE_jg3190</name>
</gene>
<dbReference type="InterPro" id="IPR022764">
    <property type="entry name" value="Peptidase_S54_rhomboid_dom"/>
</dbReference>
<dbReference type="SUPFAM" id="SSF144091">
    <property type="entry name" value="Rhomboid-like"/>
    <property type="match status" value="1"/>
</dbReference>
<feature type="transmembrane region" description="Helical" evidence="11">
    <location>
        <begin position="42"/>
        <end position="61"/>
    </location>
</feature>
<dbReference type="GO" id="GO:0006508">
    <property type="term" value="P:proteolysis"/>
    <property type="evidence" value="ECO:0007669"/>
    <property type="project" value="UniProtKB-KW"/>
</dbReference>
<evidence type="ECO:0000256" key="9">
    <source>
        <dbReference type="ARBA" id="ARBA00022989"/>
    </source>
</evidence>
<feature type="transmembrane region" description="Helical" evidence="11">
    <location>
        <begin position="15"/>
        <end position="36"/>
    </location>
</feature>
<evidence type="ECO:0000256" key="8">
    <source>
        <dbReference type="ARBA" id="ARBA00022825"/>
    </source>
</evidence>
<name>A0A9W7AS69_9STRA</name>
<evidence type="ECO:0000259" key="12">
    <source>
        <dbReference type="Pfam" id="PF01694"/>
    </source>
</evidence>
<dbReference type="PANTHER" id="PTHR22936:SF69">
    <property type="entry name" value="RHOMBOID-LIKE PROTEIN"/>
    <property type="match status" value="1"/>
</dbReference>
<proteinExistence type="inferred from homology"/>
<comment type="caution">
    <text evidence="13">The sequence shown here is derived from an EMBL/GenBank/DDBJ whole genome shotgun (WGS) entry which is preliminary data.</text>
</comment>
<keyword evidence="8 11" id="KW-0720">Serine protease</keyword>
<evidence type="ECO:0000313" key="13">
    <source>
        <dbReference type="EMBL" id="GMH77382.1"/>
    </source>
</evidence>
<dbReference type="GO" id="GO:0004252">
    <property type="term" value="F:serine-type endopeptidase activity"/>
    <property type="evidence" value="ECO:0007669"/>
    <property type="project" value="InterPro"/>
</dbReference>
<comment type="similarity">
    <text evidence="3 11">Belongs to the peptidase S54 family.</text>
</comment>
<keyword evidence="10 11" id="KW-0472">Membrane</keyword>
<evidence type="ECO:0000313" key="14">
    <source>
        <dbReference type="Proteomes" id="UP001165082"/>
    </source>
</evidence>
<comment type="caution">
    <text evidence="11">Lacks conserved residue(s) required for the propagation of feature annotation.</text>
</comment>
<dbReference type="Proteomes" id="UP001165082">
    <property type="component" value="Unassembled WGS sequence"/>
</dbReference>
<evidence type="ECO:0000256" key="10">
    <source>
        <dbReference type="ARBA" id="ARBA00023136"/>
    </source>
</evidence>